<proteinExistence type="predicted"/>
<dbReference type="InterPro" id="IPR001810">
    <property type="entry name" value="F-box_dom"/>
</dbReference>
<keyword evidence="6" id="KW-1185">Reference proteome</keyword>
<sequence length="575" mass="67795">MTQFEYLPNELIINLFDYLDDYDRYVSFGDLNQRFDQLLFCVTRSSWFTINFSNLQQSKFHNVCKFIKPQDIRSLTLSNYRHSILINQIPLFFNTYFQLDQLTYLQRLYLFDIDESQCQSFLPNLELLQHLSHLTFKFLTISRPAGILYNLSTRFLSLKTIKTLKFLSDEGKIAFVMDKSTPAIVINHIQYLKINLSLDIESLNQLLVHLPHLKSLNIKLTKETKNPVNHMYDTPLTTCIETDIIILTIELCSYTAITFDDIQECVKSVPKLKNFIITGIVTDRQFFDGQRWKQLIDTRLPNLEQFQFLFTIYKYEITKLNVTSFDTWHRVQCDSNQHVTSIYTLPYAFHNQELSLSFQLISPTTKRNDYSRVRQLRFVSTNNATDEQSIVGNRYYPNIDTLILWKISPYLSSLNELSNLIVLDTIRHLDIGYYAGDIQIHLDLLRQISKNLHSLTIRNYDLLDELWIPANIQSISSKTIKVLSLHFTYSDVKYIKYFYQLFPNLEELSVIVLTLNDIRCVVKSMKNLIWLKLKCKELNEMANKDITQWLKSSRLLKAVKNLSHPIKDEIHLWLK</sequence>
<feature type="domain" description="F-box" evidence="1">
    <location>
        <begin position="1"/>
        <end position="50"/>
    </location>
</feature>
<dbReference type="AlphaFoldDB" id="A0A814JV04"/>
<evidence type="ECO:0000313" key="3">
    <source>
        <dbReference type="EMBL" id="CAF1347599.1"/>
    </source>
</evidence>
<comment type="caution">
    <text evidence="2">The sequence shown here is derived from an EMBL/GenBank/DDBJ whole genome shotgun (WGS) entry which is preliminary data.</text>
</comment>
<dbReference type="Proteomes" id="UP000663829">
    <property type="component" value="Unassembled WGS sequence"/>
</dbReference>
<accession>A0A814JV04</accession>
<dbReference type="EMBL" id="CAJOBC010004058">
    <property type="protein sequence ID" value="CAF3812979.1"/>
    <property type="molecule type" value="Genomic_DNA"/>
</dbReference>
<evidence type="ECO:0000313" key="6">
    <source>
        <dbReference type="Proteomes" id="UP000663829"/>
    </source>
</evidence>
<protein>
    <recommendedName>
        <fullName evidence="1">F-box domain-containing protein</fullName>
    </recommendedName>
</protein>
<evidence type="ECO:0000313" key="2">
    <source>
        <dbReference type="EMBL" id="CAF1042842.1"/>
    </source>
</evidence>
<gene>
    <name evidence="2" type="ORF">GPM918_LOCUS15870</name>
    <name evidence="3" type="ORF">OVA965_LOCUS30644</name>
    <name evidence="4" type="ORF">SRO942_LOCUS15870</name>
    <name evidence="5" type="ORF">TMI583_LOCUS31450</name>
</gene>
<dbReference type="Proteomes" id="UP000681722">
    <property type="component" value="Unassembled WGS sequence"/>
</dbReference>
<dbReference type="EMBL" id="CAJNOK010022409">
    <property type="protein sequence ID" value="CAF1347599.1"/>
    <property type="molecule type" value="Genomic_DNA"/>
</dbReference>
<dbReference type="EMBL" id="CAJNOQ010004058">
    <property type="protein sequence ID" value="CAF1042842.1"/>
    <property type="molecule type" value="Genomic_DNA"/>
</dbReference>
<reference evidence="2" key="1">
    <citation type="submission" date="2021-02" db="EMBL/GenBank/DDBJ databases">
        <authorList>
            <person name="Nowell W R."/>
        </authorList>
    </citation>
    <scope>NUCLEOTIDE SEQUENCE</scope>
</reference>
<dbReference type="Proteomes" id="UP000677228">
    <property type="component" value="Unassembled WGS sequence"/>
</dbReference>
<dbReference type="Proteomes" id="UP000682733">
    <property type="component" value="Unassembled WGS sequence"/>
</dbReference>
<evidence type="ECO:0000259" key="1">
    <source>
        <dbReference type="PROSITE" id="PS50181"/>
    </source>
</evidence>
<dbReference type="EMBL" id="CAJOBA010044043">
    <property type="protein sequence ID" value="CAF4158461.1"/>
    <property type="molecule type" value="Genomic_DNA"/>
</dbReference>
<name>A0A814JV04_9BILA</name>
<organism evidence="2 6">
    <name type="scientific">Didymodactylos carnosus</name>
    <dbReference type="NCBI Taxonomy" id="1234261"/>
    <lineage>
        <taxon>Eukaryota</taxon>
        <taxon>Metazoa</taxon>
        <taxon>Spiralia</taxon>
        <taxon>Gnathifera</taxon>
        <taxon>Rotifera</taxon>
        <taxon>Eurotatoria</taxon>
        <taxon>Bdelloidea</taxon>
        <taxon>Philodinida</taxon>
        <taxon>Philodinidae</taxon>
        <taxon>Didymodactylos</taxon>
    </lineage>
</organism>
<evidence type="ECO:0000313" key="5">
    <source>
        <dbReference type="EMBL" id="CAF4158461.1"/>
    </source>
</evidence>
<dbReference type="OrthoDB" id="2125396at2759"/>
<evidence type="ECO:0000313" key="4">
    <source>
        <dbReference type="EMBL" id="CAF3812979.1"/>
    </source>
</evidence>
<dbReference type="PROSITE" id="PS50181">
    <property type="entry name" value="FBOX"/>
    <property type="match status" value="1"/>
</dbReference>